<keyword evidence="10" id="KW-0129">CBS domain</keyword>
<evidence type="ECO:0000256" key="7">
    <source>
        <dbReference type="ARBA" id="ARBA00023173"/>
    </source>
</evidence>
<keyword evidence="6 11" id="KW-0472">Membrane</keyword>
<dbReference type="Gene3D" id="3.10.580.10">
    <property type="entry name" value="CBS-domain"/>
    <property type="match status" value="1"/>
</dbReference>
<proteinExistence type="predicted"/>
<evidence type="ECO:0000256" key="11">
    <source>
        <dbReference type="SAM" id="Phobius"/>
    </source>
</evidence>
<dbReference type="InterPro" id="IPR050368">
    <property type="entry name" value="ClC-type_chloride_channel"/>
</dbReference>
<feature type="transmembrane region" description="Helical" evidence="11">
    <location>
        <begin position="241"/>
        <end position="262"/>
    </location>
</feature>
<comment type="subcellular location">
    <subcellularLocation>
        <location evidence="1">Membrane</location>
        <topology evidence="1">Multi-pass membrane protein</topology>
    </subcellularLocation>
</comment>
<evidence type="ECO:0000256" key="6">
    <source>
        <dbReference type="ARBA" id="ARBA00023136"/>
    </source>
</evidence>
<gene>
    <name evidence="13" type="ORF">SAMN02745157_3148</name>
</gene>
<keyword evidence="9" id="KW-0407">Ion channel</keyword>
<dbReference type="InterPro" id="IPR001807">
    <property type="entry name" value="ClC"/>
</dbReference>
<dbReference type="AlphaFoldDB" id="A0A1M5FSZ8"/>
<evidence type="ECO:0000313" key="13">
    <source>
        <dbReference type="EMBL" id="SHF94321.1"/>
    </source>
</evidence>
<dbReference type="OrthoDB" id="9814803at2"/>
<keyword evidence="4 11" id="KW-1133">Transmembrane helix</keyword>
<feature type="domain" description="CBS" evidence="12">
    <location>
        <begin position="516"/>
        <end position="575"/>
    </location>
</feature>
<dbReference type="EMBL" id="FQUP01000003">
    <property type="protein sequence ID" value="SHF94321.1"/>
    <property type="molecule type" value="Genomic_DNA"/>
</dbReference>
<dbReference type="RefSeq" id="WP_073054519.1">
    <property type="nucleotide sequence ID" value="NZ_FQUP01000003.1"/>
</dbReference>
<dbReference type="InterPro" id="IPR046342">
    <property type="entry name" value="CBS_dom_sf"/>
</dbReference>
<evidence type="ECO:0000256" key="5">
    <source>
        <dbReference type="ARBA" id="ARBA00023065"/>
    </source>
</evidence>
<keyword evidence="7" id="KW-0869">Chloride channel</keyword>
<dbReference type="SUPFAM" id="SSF81340">
    <property type="entry name" value="Clc chloride channel"/>
    <property type="match status" value="1"/>
</dbReference>
<protein>
    <submittedName>
        <fullName evidence="13">Chloride channel protein, CIC family</fullName>
    </submittedName>
</protein>
<feature type="transmembrane region" description="Helical" evidence="11">
    <location>
        <begin position="401"/>
        <end position="422"/>
    </location>
</feature>
<dbReference type="Gene3D" id="1.10.3080.10">
    <property type="entry name" value="Clc chloride channel"/>
    <property type="match status" value="1"/>
</dbReference>
<feature type="transmembrane region" description="Helical" evidence="11">
    <location>
        <begin position="373"/>
        <end position="395"/>
    </location>
</feature>
<dbReference type="PRINTS" id="PR00762">
    <property type="entry name" value="CLCHANNEL"/>
</dbReference>
<evidence type="ECO:0000256" key="3">
    <source>
        <dbReference type="ARBA" id="ARBA00022692"/>
    </source>
</evidence>
<dbReference type="InterPro" id="IPR000644">
    <property type="entry name" value="CBS_dom"/>
</dbReference>
<dbReference type="PANTHER" id="PTHR43427">
    <property type="entry name" value="CHLORIDE CHANNEL PROTEIN CLC-E"/>
    <property type="match status" value="1"/>
</dbReference>
<feature type="transmembrane region" description="Helical" evidence="11">
    <location>
        <begin position="193"/>
        <end position="215"/>
    </location>
</feature>
<dbReference type="STRING" id="1122133.SAMN02745157_3148"/>
<dbReference type="Pfam" id="PF00654">
    <property type="entry name" value="Voltage_CLC"/>
    <property type="match status" value="1"/>
</dbReference>
<accession>A0A1M5FSZ8</accession>
<feature type="transmembrane region" description="Helical" evidence="11">
    <location>
        <begin position="274"/>
        <end position="290"/>
    </location>
</feature>
<evidence type="ECO:0000313" key="14">
    <source>
        <dbReference type="Proteomes" id="UP000184485"/>
    </source>
</evidence>
<dbReference type="GO" id="GO:0034707">
    <property type="term" value="C:chloride channel complex"/>
    <property type="evidence" value="ECO:0007669"/>
    <property type="project" value="UniProtKB-KW"/>
</dbReference>
<dbReference type="Proteomes" id="UP000184485">
    <property type="component" value="Unassembled WGS sequence"/>
</dbReference>
<dbReference type="InterPro" id="IPR014743">
    <property type="entry name" value="Cl-channel_core"/>
</dbReference>
<evidence type="ECO:0000259" key="12">
    <source>
        <dbReference type="PROSITE" id="PS51371"/>
    </source>
</evidence>
<dbReference type="GO" id="GO:0005254">
    <property type="term" value="F:chloride channel activity"/>
    <property type="evidence" value="ECO:0007669"/>
    <property type="project" value="UniProtKB-KW"/>
</dbReference>
<evidence type="ECO:0000256" key="2">
    <source>
        <dbReference type="ARBA" id="ARBA00022448"/>
    </source>
</evidence>
<feature type="transmembrane region" description="Helical" evidence="11">
    <location>
        <begin position="302"/>
        <end position="325"/>
    </location>
</feature>
<keyword evidence="14" id="KW-1185">Reference proteome</keyword>
<dbReference type="PANTHER" id="PTHR43427:SF6">
    <property type="entry name" value="CHLORIDE CHANNEL PROTEIN CLC-E"/>
    <property type="match status" value="1"/>
</dbReference>
<keyword evidence="3 11" id="KW-0812">Transmembrane</keyword>
<dbReference type="SUPFAM" id="SSF54631">
    <property type="entry name" value="CBS-domain pair"/>
    <property type="match status" value="1"/>
</dbReference>
<keyword evidence="5" id="KW-0406">Ion transport</keyword>
<evidence type="ECO:0000256" key="8">
    <source>
        <dbReference type="ARBA" id="ARBA00023214"/>
    </source>
</evidence>
<dbReference type="PROSITE" id="PS51371">
    <property type="entry name" value="CBS"/>
    <property type="match status" value="1"/>
</dbReference>
<feature type="transmembrane region" description="Helical" evidence="11">
    <location>
        <begin position="25"/>
        <end position="54"/>
    </location>
</feature>
<feature type="transmembrane region" description="Helical" evidence="11">
    <location>
        <begin position="74"/>
        <end position="91"/>
    </location>
</feature>
<name>A0A1M5FSZ8_9HYPH</name>
<evidence type="ECO:0000256" key="10">
    <source>
        <dbReference type="PROSITE-ProRule" id="PRU00703"/>
    </source>
</evidence>
<evidence type="ECO:0000256" key="1">
    <source>
        <dbReference type="ARBA" id="ARBA00004141"/>
    </source>
</evidence>
<organism evidence="13 14">
    <name type="scientific">Kaistia soli DSM 19436</name>
    <dbReference type="NCBI Taxonomy" id="1122133"/>
    <lineage>
        <taxon>Bacteria</taxon>
        <taxon>Pseudomonadati</taxon>
        <taxon>Pseudomonadota</taxon>
        <taxon>Alphaproteobacteria</taxon>
        <taxon>Hyphomicrobiales</taxon>
        <taxon>Kaistiaceae</taxon>
        <taxon>Kaistia</taxon>
    </lineage>
</organism>
<keyword evidence="2" id="KW-0813">Transport</keyword>
<evidence type="ECO:0000256" key="9">
    <source>
        <dbReference type="ARBA" id="ARBA00023303"/>
    </source>
</evidence>
<evidence type="ECO:0000256" key="4">
    <source>
        <dbReference type="ARBA" id="ARBA00022989"/>
    </source>
</evidence>
<reference evidence="13 14" key="1">
    <citation type="submission" date="2016-11" db="EMBL/GenBank/DDBJ databases">
        <authorList>
            <person name="Jaros S."/>
            <person name="Januszkiewicz K."/>
            <person name="Wedrychowicz H."/>
        </authorList>
    </citation>
    <scope>NUCLEOTIDE SEQUENCE [LARGE SCALE GENOMIC DNA]</scope>
    <source>
        <strain evidence="13 14">DSM 19436</strain>
    </source>
</reference>
<sequence>MPPPAPPERPLARVRALFRSSEPSLLLLAAIIGALAGVIVVTISLLTEALHVLLFGIDPGSQLSAAASIEPWQVAVPLAGGALLGLVVFLFRKRRRLIVDPIEANALHGGQMSLFDSLRVGLESVISNGFGASVGLEAGYTQVASGFASAIGTRLGLRRADLRLVVGCGSAGAIAAAFGGPLTGAFYGFELIIGVYSVANVAPVLIAALTGYLVARGLGLDAHVITVPSDFHIEAANYPPFLLLGLLLGLLAIGIMRLITLVELGFQKSGIPRFFRPAIGGAAVGLLALITPQALSGGHGALYLNLATTPAIGTLLLVILVKIAATSTSVGSGFRGGLFFASLFLGVLVGRLYGASLELAFPQLDLDPTVTAIVGMSALAVGIIGGPLTMTFLALEVTGDLQLTGIVLAASVLSTTMVRQFFGYSFSTWRLHLRGETIRGAQDIGWLRDLTVGRMMRTDVRPILASMRLDAFRSLYPLGSAQRVVATDNAGAYAGIVLVSDAHASAEPGEHSVAKLCRYPDRMLLPDMTAREAAATFDAAESEELVVVDDTDHRQVIGLLTEAHLLRRYAEELDKARRSLSGES</sequence>
<feature type="transmembrane region" description="Helical" evidence="11">
    <location>
        <begin position="337"/>
        <end position="361"/>
    </location>
</feature>
<keyword evidence="8" id="KW-0868">Chloride</keyword>
<dbReference type="CDD" id="cd00400">
    <property type="entry name" value="Voltage_gated_ClC"/>
    <property type="match status" value="1"/>
</dbReference>